<evidence type="ECO:0000256" key="5">
    <source>
        <dbReference type="ARBA" id="ARBA00022553"/>
    </source>
</evidence>
<dbReference type="GO" id="GO:0000155">
    <property type="term" value="F:phosphorelay sensor kinase activity"/>
    <property type="evidence" value="ECO:0007669"/>
    <property type="project" value="InterPro"/>
</dbReference>
<dbReference type="Pfam" id="PF02518">
    <property type="entry name" value="HATPase_c"/>
    <property type="match status" value="1"/>
</dbReference>
<keyword evidence="8" id="KW-0547">Nucleotide-binding</keyword>
<comment type="function">
    <text evidence="15">Member of the two-component regulatory system HssS/HssR involved in intracellular heme homeostasis and tempering of staphylococcal virulence. HssS functions as a heme sensor histidine kinase which is autophosphorylated at a histidine residue and transfers its phosphate group to an aspartate residue of HssR. HssR/HssS activates the expression of hrtAB, an efflux pump, in response to extracellular heme, hemin, hemoglobin or blood.</text>
</comment>
<evidence type="ECO:0000256" key="16">
    <source>
        <dbReference type="ARBA" id="ARBA00040841"/>
    </source>
</evidence>
<proteinExistence type="predicted"/>
<dbReference type="InterPro" id="IPR005467">
    <property type="entry name" value="His_kinase_dom"/>
</dbReference>
<keyword evidence="6" id="KW-0808">Transferase</keyword>
<keyword evidence="13" id="KW-0843">Virulence</keyword>
<keyword evidence="5" id="KW-0597">Phosphoprotein</keyword>
<dbReference type="InterPro" id="IPR003594">
    <property type="entry name" value="HATPase_dom"/>
</dbReference>
<name>A0A6H1PCH5_PRIMG</name>
<evidence type="ECO:0000256" key="14">
    <source>
        <dbReference type="ARBA" id="ARBA00023136"/>
    </source>
</evidence>
<evidence type="ECO:0000256" key="8">
    <source>
        <dbReference type="ARBA" id="ARBA00022741"/>
    </source>
</evidence>
<dbReference type="InterPro" id="IPR003661">
    <property type="entry name" value="HisK_dim/P_dom"/>
</dbReference>
<dbReference type="Gene3D" id="1.10.287.130">
    <property type="match status" value="1"/>
</dbReference>
<dbReference type="SMART" id="SM00388">
    <property type="entry name" value="HisKA"/>
    <property type="match status" value="1"/>
</dbReference>
<dbReference type="InterPro" id="IPR036097">
    <property type="entry name" value="HisK_dim/P_sf"/>
</dbReference>
<evidence type="ECO:0000256" key="15">
    <source>
        <dbReference type="ARBA" id="ARBA00037219"/>
    </source>
</evidence>
<dbReference type="EC" id="2.7.13.3" evidence="3"/>
<keyword evidence="7 17" id="KW-0812">Transmembrane</keyword>
<keyword evidence="12" id="KW-0902">Two-component regulatory system</keyword>
<evidence type="ECO:0000256" key="6">
    <source>
        <dbReference type="ARBA" id="ARBA00022679"/>
    </source>
</evidence>
<dbReference type="Gene3D" id="3.30.565.10">
    <property type="entry name" value="Histidine kinase-like ATPase, C-terminal domain"/>
    <property type="match status" value="1"/>
</dbReference>
<dbReference type="SUPFAM" id="SSF55874">
    <property type="entry name" value="ATPase domain of HSP90 chaperone/DNA topoisomerase II/histidine kinase"/>
    <property type="match status" value="1"/>
</dbReference>
<evidence type="ECO:0000256" key="4">
    <source>
        <dbReference type="ARBA" id="ARBA00022475"/>
    </source>
</evidence>
<dbReference type="GO" id="GO:0005524">
    <property type="term" value="F:ATP binding"/>
    <property type="evidence" value="ECO:0007669"/>
    <property type="project" value="UniProtKB-KW"/>
</dbReference>
<comment type="subcellular location">
    <subcellularLocation>
        <location evidence="2">Cell membrane</location>
        <topology evidence="2">Multi-pass membrane protein</topology>
    </subcellularLocation>
</comment>
<dbReference type="SUPFAM" id="SSF47384">
    <property type="entry name" value="Homodimeric domain of signal transducing histidine kinase"/>
    <property type="match status" value="1"/>
</dbReference>
<dbReference type="Gene3D" id="6.10.340.10">
    <property type="match status" value="1"/>
</dbReference>
<evidence type="ECO:0000313" key="20">
    <source>
        <dbReference type="EMBL" id="QIZ11122.1"/>
    </source>
</evidence>
<feature type="domain" description="Histidine kinase" evidence="18">
    <location>
        <begin position="245"/>
        <end position="459"/>
    </location>
</feature>
<dbReference type="PROSITE" id="PS50885">
    <property type="entry name" value="HAMP"/>
    <property type="match status" value="1"/>
</dbReference>
<feature type="transmembrane region" description="Helical" evidence="17">
    <location>
        <begin position="164"/>
        <end position="188"/>
    </location>
</feature>
<dbReference type="FunFam" id="3.30.565.10:FF:000006">
    <property type="entry name" value="Sensor histidine kinase WalK"/>
    <property type="match status" value="1"/>
</dbReference>
<evidence type="ECO:0000259" key="18">
    <source>
        <dbReference type="PROSITE" id="PS50109"/>
    </source>
</evidence>
<keyword evidence="9 20" id="KW-0418">Kinase</keyword>
<dbReference type="SMART" id="SM00304">
    <property type="entry name" value="HAMP"/>
    <property type="match status" value="1"/>
</dbReference>
<dbReference type="FunFam" id="1.10.287.130:FF:000001">
    <property type="entry name" value="Two-component sensor histidine kinase"/>
    <property type="match status" value="1"/>
</dbReference>
<evidence type="ECO:0000256" key="17">
    <source>
        <dbReference type="SAM" id="Phobius"/>
    </source>
</evidence>
<sequence length="459" mass="52135">MKSLYSKFAFITIMIMVVSGIISFFLSNAYYQIKLKQQNDEKIMNFANEIADFASKHPLISLQDYLDHIGAIGYQILLVNNEGDKEYFGSSFREKNLPEGIPEKVLHGEVYHGIRSFPHKTFVTGFFANELKNTVGIAFEYKSKKYAMFIRPDIKLMFNEMHILFGWLLIISILLSILFVLIGTKYLVNPIRKLNKATREIAEGNFSIKLDIDRSDELGNLAISFTRMSQKLAKVDTLRKELITNISHDIQSPLTNIKGYLALLENSEKSEQEKQQYLHVVQSEVNRLSSLTKQLLLLSTIESKKDLMEVSQVNIAGQLKAVIHQYEWSILEKEIMLSYSLPDAVVKGDRALLYSVWENLLTNAIKYNRGNGTIDIKLSESELEVVIVIKDSGVGLNQQEIERIFNRFYRADASRARSVEGTGLGLSIVKSIVDMHQGKIDLTSKKGEGTTFTVILPKL</sequence>
<dbReference type="PANTHER" id="PTHR45528">
    <property type="entry name" value="SENSOR HISTIDINE KINASE CPXA"/>
    <property type="match status" value="1"/>
</dbReference>
<protein>
    <recommendedName>
        <fullName evidence="16">Heme sensor protein HssS</fullName>
        <ecNumber evidence="3">2.7.13.3</ecNumber>
    </recommendedName>
</protein>
<dbReference type="PANTHER" id="PTHR45528:SF11">
    <property type="entry name" value="HISTIDINE KINASE"/>
    <property type="match status" value="1"/>
</dbReference>
<dbReference type="InterPro" id="IPR050398">
    <property type="entry name" value="HssS/ArlS-like"/>
</dbReference>
<evidence type="ECO:0000256" key="1">
    <source>
        <dbReference type="ARBA" id="ARBA00000085"/>
    </source>
</evidence>
<feature type="transmembrane region" description="Helical" evidence="17">
    <location>
        <begin position="6"/>
        <end position="26"/>
    </location>
</feature>
<dbReference type="Pfam" id="PF00672">
    <property type="entry name" value="HAMP"/>
    <property type="match status" value="1"/>
</dbReference>
<evidence type="ECO:0000256" key="10">
    <source>
        <dbReference type="ARBA" id="ARBA00022840"/>
    </source>
</evidence>
<dbReference type="PROSITE" id="PS50109">
    <property type="entry name" value="HIS_KIN"/>
    <property type="match status" value="1"/>
</dbReference>
<evidence type="ECO:0000256" key="9">
    <source>
        <dbReference type="ARBA" id="ARBA00022777"/>
    </source>
</evidence>
<reference evidence="20 21" key="1">
    <citation type="submission" date="2020-04" db="EMBL/GenBank/DDBJ databases">
        <title>Genome-Wide Identification of 5-Methylcytosine Sites in Bacterial Genomes By High-Throughput Sequencing of MspJI Restriction Fragments.</title>
        <authorList>
            <person name="Wu V."/>
        </authorList>
    </citation>
    <scope>NUCLEOTIDE SEQUENCE [LARGE SCALE GENOMIC DNA]</scope>
    <source>
        <strain evidence="20 21">S2</strain>
    </source>
</reference>
<dbReference type="PRINTS" id="PR00344">
    <property type="entry name" value="BCTRLSENSOR"/>
</dbReference>
<dbReference type="CDD" id="cd06225">
    <property type="entry name" value="HAMP"/>
    <property type="match status" value="1"/>
</dbReference>
<keyword evidence="11 17" id="KW-1133">Transmembrane helix</keyword>
<evidence type="ECO:0000256" key="3">
    <source>
        <dbReference type="ARBA" id="ARBA00012438"/>
    </source>
</evidence>
<evidence type="ECO:0000256" key="2">
    <source>
        <dbReference type="ARBA" id="ARBA00004651"/>
    </source>
</evidence>
<keyword evidence="14 17" id="KW-0472">Membrane</keyword>
<dbReference type="CDD" id="cd00082">
    <property type="entry name" value="HisKA"/>
    <property type="match status" value="1"/>
</dbReference>
<evidence type="ECO:0000259" key="19">
    <source>
        <dbReference type="PROSITE" id="PS50885"/>
    </source>
</evidence>
<dbReference type="GO" id="GO:0005886">
    <property type="term" value="C:plasma membrane"/>
    <property type="evidence" value="ECO:0007669"/>
    <property type="project" value="UniProtKB-SubCell"/>
</dbReference>
<keyword evidence="4" id="KW-1003">Cell membrane</keyword>
<dbReference type="InterPro" id="IPR036890">
    <property type="entry name" value="HATPase_C_sf"/>
</dbReference>
<evidence type="ECO:0000256" key="11">
    <source>
        <dbReference type="ARBA" id="ARBA00022989"/>
    </source>
</evidence>
<dbReference type="InterPro" id="IPR004358">
    <property type="entry name" value="Sig_transdc_His_kin-like_C"/>
</dbReference>
<evidence type="ECO:0000313" key="21">
    <source>
        <dbReference type="Proteomes" id="UP000501868"/>
    </source>
</evidence>
<feature type="domain" description="HAMP" evidence="19">
    <location>
        <begin position="185"/>
        <end position="237"/>
    </location>
</feature>
<keyword evidence="10" id="KW-0067">ATP-binding</keyword>
<evidence type="ECO:0000256" key="12">
    <source>
        <dbReference type="ARBA" id="ARBA00023012"/>
    </source>
</evidence>
<gene>
    <name evidence="20" type="ORF">HFZ78_24855</name>
</gene>
<dbReference type="SUPFAM" id="SSF158472">
    <property type="entry name" value="HAMP domain-like"/>
    <property type="match status" value="1"/>
</dbReference>
<comment type="catalytic activity">
    <reaction evidence="1">
        <text>ATP + protein L-histidine = ADP + protein N-phospho-L-histidine.</text>
        <dbReference type="EC" id="2.7.13.3"/>
    </reaction>
</comment>
<dbReference type="SMART" id="SM00387">
    <property type="entry name" value="HATPase_c"/>
    <property type="match status" value="1"/>
</dbReference>
<organism evidence="20 21">
    <name type="scientific">Priestia megaterium</name>
    <name type="common">Bacillus megaterium</name>
    <dbReference type="NCBI Taxonomy" id="1404"/>
    <lineage>
        <taxon>Bacteria</taxon>
        <taxon>Bacillati</taxon>
        <taxon>Bacillota</taxon>
        <taxon>Bacilli</taxon>
        <taxon>Bacillales</taxon>
        <taxon>Bacillaceae</taxon>
        <taxon>Priestia</taxon>
    </lineage>
</organism>
<evidence type="ECO:0000256" key="7">
    <source>
        <dbReference type="ARBA" id="ARBA00022692"/>
    </source>
</evidence>
<dbReference type="EMBL" id="CP051128">
    <property type="protein sequence ID" value="QIZ11122.1"/>
    <property type="molecule type" value="Genomic_DNA"/>
</dbReference>
<dbReference type="AlphaFoldDB" id="A0A6H1PCH5"/>
<dbReference type="Pfam" id="PF00512">
    <property type="entry name" value="HisKA"/>
    <property type="match status" value="1"/>
</dbReference>
<reference evidence="20 21" key="2">
    <citation type="submission" date="2020-04" db="EMBL/GenBank/DDBJ databases">
        <authorList>
            <person name="Fomenkov A."/>
            <person name="Anton B.P."/>
            <person name="Roberts R.J."/>
        </authorList>
    </citation>
    <scope>NUCLEOTIDE SEQUENCE [LARGE SCALE GENOMIC DNA]</scope>
    <source>
        <strain evidence="20 21">S2</strain>
    </source>
</reference>
<dbReference type="InterPro" id="IPR003660">
    <property type="entry name" value="HAMP_dom"/>
</dbReference>
<evidence type="ECO:0000256" key="13">
    <source>
        <dbReference type="ARBA" id="ARBA00023026"/>
    </source>
</evidence>
<dbReference type="Proteomes" id="UP000501868">
    <property type="component" value="Chromosome"/>
</dbReference>
<accession>A0A6H1PCH5</accession>